<evidence type="ECO:0000313" key="2">
    <source>
        <dbReference type="Proteomes" id="UP000580517"/>
    </source>
</evidence>
<dbReference type="EMBL" id="JACCEW010000002">
    <property type="protein sequence ID" value="NYT36953.1"/>
    <property type="molecule type" value="Genomic_DNA"/>
</dbReference>
<keyword evidence="2" id="KW-1185">Reference proteome</keyword>
<protein>
    <submittedName>
        <fullName evidence="1">Uncharacterized protein</fullName>
    </submittedName>
</protein>
<accession>A0A853FA27</accession>
<comment type="caution">
    <text evidence="1">The sequence shown here is derived from an EMBL/GenBank/DDBJ whole genome shotgun (WGS) entry which is preliminary data.</text>
</comment>
<dbReference type="AlphaFoldDB" id="A0A853FA27"/>
<sequence length="60" mass="6727">MDKMLISVFVVAFATLAGGALFLILLIAAAGMEPGWWNAWRTWLRGKLARVIFVRARHGR</sequence>
<evidence type="ECO:0000313" key="1">
    <source>
        <dbReference type="EMBL" id="NYT36953.1"/>
    </source>
</evidence>
<dbReference type="RefSeq" id="WP_129968873.1">
    <property type="nucleotide sequence ID" value="NZ_JACCEW010000002.1"/>
</dbReference>
<name>A0A853FA27_9BURK</name>
<reference evidence="1 2" key="1">
    <citation type="submission" date="2020-07" db="EMBL/GenBank/DDBJ databases">
        <title>Taxonomic revisions and descriptions of new bacterial species based on genomic comparisons in the high-G+C-content subgroup of the family Alcaligenaceae.</title>
        <authorList>
            <person name="Szabo A."/>
            <person name="Felfoldi T."/>
        </authorList>
    </citation>
    <scope>NUCLEOTIDE SEQUENCE [LARGE SCALE GENOMIC DNA]</scope>
    <source>
        <strain evidence="1 2">DSM 25264</strain>
    </source>
</reference>
<organism evidence="1 2">
    <name type="scientific">Allopusillimonas soli</name>
    <dbReference type="NCBI Taxonomy" id="659016"/>
    <lineage>
        <taxon>Bacteria</taxon>
        <taxon>Pseudomonadati</taxon>
        <taxon>Pseudomonadota</taxon>
        <taxon>Betaproteobacteria</taxon>
        <taxon>Burkholderiales</taxon>
        <taxon>Alcaligenaceae</taxon>
        <taxon>Allopusillimonas</taxon>
    </lineage>
</organism>
<proteinExistence type="predicted"/>
<dbReference type="Proteomes" id="UP000580517">
    <property type="component" value="Unassembled WGS sequence"/>
</dbReference>
<gene>
    <name evidence="1" type="ORF">H0A68_08720</name>
</gene>